<dbReference type="EMBL" id="ML975150">
    <property type="protein sequence ID" value="KAF1816546.1"/>
    <property type="molecule type" value="Genomic_DNA"/>
</dbReference>
<dbReference type="GeneID" id="54414315"/>
<organism evidence="2">
    <name type="scientific">Eremomyces bilateralis CBS 781.70</name>
    <dbReference type="NCBI Taxonomy" id="1392243"/>
    <lineage>
        <taxon>Eukaryota</taxon>
        <taxon>Fungi</taxon>
        <taxon>Dikarya</taxon>
        <taxon>Ascomycota</taxon>
        <taxon>Pezizomycotina</taxon>
        <taxon>Dothideomycetes</taxon>
        <taxon>Dothideomycetes incertae sedis</taxon>
        <taxon>Eremomycetales</taxon>
        <taxon>Eremomycetaceae</taxon>
        <taxon>Eremomyces</taxon>
    </lineage>
</organism>
<feature type="region of interest" description="Disordered" evidence="1">
    <location>
        <begin position="87"/>
        <end position="153"/>
    </location>
</feature>
<reference evidence="4" key="3">
    <citation type="submission" date="2025-04" db="UniProtKB">
        <authorList>
            <consortium name="RefSeq"/>
        </authorList>
    </citation>
    <scope>IDENTIFICATION</scope>
    <source>
        <strain evidence="4">CBS 781.70</strain>
    </source>
</reference>
<evidence type="ECO:0000256" key="1">
    <source>
        <dbReference type="SAM" id="MobiDB-lite"/>
    </source>
</evidence>
<dbReference type="OrthoDB" id="5345625at2759"/>
<proteinExistence type="predicted"/>
<accession>A0A6G1GF52</accession>
<protein>
    <submittedName>
        <fullName evidence="2 4">Uncharacterized protein</fullName>
    </submittedName>
</protein>
<reference evidence="4" key="2">
    <citation type="submission" date="2020-04" db="EMBL/GenBank/DDBJ databases">
        <authorList>
            <consortium name="NCBI Genome Project"/>
        </authorList>
    </citation>
    <scope>NUCLEOTIDE SEQUENCE</scope>
    <source>
        <strain evidence="4">CBS 781.70</strain>
    </source>
</reference>
<dbReference type="AlphaFoldDB" id="A0A6G1GF52"/>
<feature type="compositionally biased region" description="Polar residues" evidence="1">
    <location>
        <begin position="89"/>
        <end position="104"/>
    </location>
</feature>
<evidence type="ECO:0000313" key="3">
    <source>
        <dbReference type="Proteomes" id="UP000504638"/>
    </source>
</evidence>
<feature type="compositionally biased region" description="Polar residues" evidence="1">
    <location>
        <begin position="8"/>
        <end position="31"/>
    </location>
</feature>
<feature type="region of interest" description="Disordered" evidence="1">
    <location>
        <begin position="177"/>
        <end position="215"/>
    </location>
</feature>
<name>A0A6G1GF52_9PEZI</name>
<gene>
    <name evidence="2 4" type="ORF">P152DRAFT_127328</name>
</gene>
<feature type="region of interest" description="Disordered" evidence="1">
    <location>
        <begin position="1"/>
        <end position="63"/>
    </location>
</feature>
<reference evidence="2 4" key="1">
    <citation type="submission" date="2020-01" db="EMBL/GenBank/DDBJ databases">
        <authorList>
            <consortium name="DOE Joint Genome Institute"/>
            <person name="Haridas S."/>
            <person name="Albert R."/>
            <person name="Binder M."/>
            <person name="Bloem J."/>
            <person name="Labutti K."/>
            <person name="Salamov A."/>
            <person name="Andreopoulos B."/>
            <person name="Baker S.E."/>
            <person name="Barry K."/>
            <person name="Bills G."/>
            <person name="Bluhm B.H."/>
            <person name="Cannon C."/>
            <person name="Castanera R."/>
            <person name="Culley D.E."/>
            <person name="Daum C."/>
            <person name="Ezra D."/>
            <person name="Gonzalez J.B."/>
            <person name="Henrissat B."/>
            <person name="Kuo A."/>
            <person name="Liang C."/>
            <person name="Lipzen A."/>
            <person name="Lutzoni F."/>
            <person name="Magnuson J."/>
            <person name="Mondo S."/>
            <person name="Nolan M."/>
            <person name="Ohm R."/>
            <person name="Pangilinan J."/>
            <person name="Park H.-J."/>
            <person name="Ramirez L."/>
            <person name="Alfaro M."/>
            <person name="Sun H."/>
            <person name="Tritt A."/>
            <person name="Yoshinaga Y."/>
            <person name="Zwiers L.-H."/>
            <person name="Turgeon B.G."/>
            <person name="Goodwin S.B."/>
            <person name="Spatafora J.W."/>
            <person name="Crous P.W."/>
            <person name="Grigoriev I.V."/>
        </authorList>
    </citation>
    <scope>NUCLEOTIDE SEQUENCE</scope>
    <source>
        <strain evidence="2 4">CBS 781.70</strain>
    </source>
</reference>
<keyword evidence="3" id="KW-1185">Reference proteome</keyword>
<feature type="compositionally biased region" description="Polar residues" evidence="1">
    <location>
        <begin position="126"/>
        <end position="145"/>
    </location>
</feature>
<evidence type="ECO:0000313" key="4">
    <source>
        <dbReference type="RefSeq" id="XP_033538177.1"/>
    </source>
</evidence>
<dbReference type="RefSeq" id="XP_033538177.1">
    <property type="nucleotide sequence ID" value="XM_033673745.1"/>
</dbReference>
<sequence length="242" mass="25946">MHDAVQNPDVSMTASQEGPNTQQTQSFSSLIDYNPHVDPANTAETSPKALEEANSPSSSSRAETLRLRLKVALYKVRTDQMNVPFHSLELSSGDTPMDTSNASESPPDKESLRQSPTASPKHPRNTSKSPALNPSPARSTSYPTTNLPPAPIPKLLPAPVLIPTSYSSRHIYAPHYHANRTPASSPPRAILSPERSLPSMTPAKSPTKKLVDERELTSSVVKGRAATGLLELRGSGAGEVVE</sequence>
<evidence type="ECO:0000313" key="2">
    <source>
        <dbReference type="EMBL" id="KAF1816546.1"/>
    </source>
</evidence>
<dbReference type="Proteomes" id="UP000504638">
    <property type="component" value="Unplaced"/>
</dbReference>